<protein>
    <recommendedName>
        <fullName evidence="3">Type II secretion system protein J</fullName>
    </recommendedName>
</protein>
<dbReference type="AlphaFoldDB" id="A0A1H1J7M0"/>
<dbReference type="NCBIfam" id="TIGR01711">
    <property type="entry name" value="gspJ"/>
    <property type="match status" value="1"/>
</dbReference>
<dbReference type="OrthoDB" id="9794345at2"/>
<evidence type="ECO:0000313" key="10">
    <source>
        <dbReference type="EMBL" id="SDR45893.1"/>
    </source>
</evidence>
<keyword evidence="7" id="KW-0812">Transmembrane</keyword>
<keyword evidence="5" id="KW-0488">Methylation</keyword>
<comment type="subcellular location">
    <subcellularLocation>
        <location evidence="1">Cell inner membrane</location>
        <topology evidence="1">Single-pass membrane protein</topology>
    </subcellularLocation>
</comment>
<reference evidence="11" key="1">
    <citation type="submission" date="2016-10" db="EMBL/GenBank/DDBJ databases">
        <authorList>
            <person name="Varghese N."/>
            <person name="Submissions S."/>
        </authorList>
    </citation>
    <scope>NUCLEOTIDE SEQUENCE [LARGE SCALE GENOMIC DNA]</scope>
    <source>
        <strain evidence="11">BS3775</strain>
    </source>
</reference>
<dbReference type="GO" id="GO:0015627">
    <property type="term" value="C:type II protein secretion system complex"/>
    <property type="evidence" value="ECO:0007669"/>
    <property type="project" value="InterPro"/>
</dbReference>
<evidence type="ECO:0000256" key="8">
    <source>
        <dbReference type="ARBA" id="ARBA00022989"/>
    </source>
</evidence>
<dbReference type="Pfam" id="PF11612">
    <property type="entry name" value="T2SSJ"/>
    <property type="match status" value="1"/>
</dbReference>
<dbReference type="Proteomes" id="UP000199570">
    <property type="component" value="Unassembled WGS sequence"/>
</dbReference>
<dbReference type="Gene3D" id="2.10.70.20">
    <property type="entry name" value="gspk-gspi-gspj complex like domains"/>
    <property type="match status" value="1"/>
</dbReference>
<dbReference type="PANTHER" id="PTHR39583:SF2">
    <property type="entry name" value="TYPE II SECRETION SYSTEM PROTEIN J"/>
    <property type="match status" value="1"/>
</dbReference>
<dbReference type="SUPFAM" id="SSF54523">
    <property type="entry name" value="Pili subunits"/>
    <property type="match status" value="1"/>
</dbReference>
<keyword evidence="4" id="KW-1003">Cell membrane</keyword>
<evidence type="ECO:0000256" key="1">
    <source>
        <dbReference type="ARBA" id="ARBA00004377"/>
    </source>
</evidence>
<evidence type="ECO:0000256" key="9">
    <source>
        <dbReference type="ARBA" id="ARBA00023136"/>
    </source>
</evidence>
<dbReference type="RefSeq" id="WP_090328276.1">
    <property type="nucleotide sequence ID" value="NZ_FNKJ01000004.1"/>
</dbReference>
<dbReference type="InterPro" id="IPR010055">
    <property type="entry name" value="T2SS_protein-GspJ"/>
</dbReference>
<dbReference type="EMBL" id="FNKJ01000004">
    <property type="protein sequence ID" value="SDR45893.1"/>
    <property type="molecule type" value="Genomic_DNA"/>
</dbReference>
<keyword evidence="8" id="KW-1133">Transmembrane helix</keyword>
<dbReference type="PROSITE" id="PS00409">
    <property type="entry name" value="PROKAR_NTER_METHYL"/>
    <property type="match status" value="1"/>
</dbReference>
<evidence type="ECO:0000313" key="11">
    <source>
        <dbReference type="Proteomes" id="UP000199570"/>
    </source>
</evidence>
<evidence type="ECO:0000256" key="7">
    <source>
        <dbReference type="ARBA" id="ARBA00022692"/>
    </source>
</evidence>
<evidence type="ECO:0000256" key="2">
    <source>
        <dbReference type="ARBA" id="ARBA00011084"/>
    </source>
</evidence>
<dbReference type="GO" id="GO:0015628">
    <property type="term" value="P:protein secretion by the type II secretion system"/>
    <property type="evidence" value="ECO:0007669"/>
    <property type="project" value="InterPro"/>
</dbReference>
<keyword evidence="6" id="KW-0997">Cell inner membrane</keyword>
<evidence type="ECO:0000256" key="6">
    <source>
        <dbReference type="ARBA" id="ARBA00022519"/>
    </source>
</evidence>
<proteinExistence type="inferred from homology"/>
<name>A0A1H1J7M0_9PSED</name>
<dbReference type="PANTHER" id="PTHR39583">
    <property type="entry name" value="TYPE II SECRETION SYSTEM PROTEIN J-RELATED"/>
    <property type="match status" value="1"/>
</dbReference>
<dbReference type="GO" id="GO:0005886">
    <property type="term" value="C:plasma membrane"/>
    <property type="evidence" value="ECO:0007669"/>
    <property type="project" value="UniProtKB-SubCell"/>
</dbReference>
<sequence>MNKQAGFTLLELVIALAIFALLGLASWTLFDGVVRVQRSTMAHEAEFRSLQRAIAVIERDLLHITEHPIRLEQTQLQVQRGNWRNPLDQARSERQALTYRLENTALWRDSQGEGTPIVQRQKLLDDVRHLSWRLFDRQAGWRSDWPTGQAVDAPLALELQLSTGRFESIRRVLLLPGAWP</sequence>
<evidence type="ECO:0000256" key="3">
    <source>
        <dbReference type="ARBA" id="ARBA00021539"/>
    </source>
</evidence>
<evidence type="ECO:0000256" key="5">
    <source>
        <dbReference type="ARBA" id="ARBA00022481"/>
    </source>
</evidence>
<accession>A0A1H1J7M0</accession>
<dbReference type="InterPro" id="IPR045584">
    <property type="entry name" value="Pilin-like"/>
</dbReference>
<dbReference type="Pfam" id="PF07963">
    <property type="entry name" value="N_methyl"/>
    <property type="match status" value="1"/>
</dbReference>
<keyword evidence="9" id="KW-0472">Membrane</keyword>
<dbReference type="InterPro" id="IPR051621">
    <property type="entry name" value="T2SS_protein_J"/>
</dbReference>
<keyword evidence="11" id="KW-1185">Reference proteome</keyword>
<dbReference type="NCBIfam" id="TIGR02532">
    <property type="entry name" value="IV_pilin_GFxxxE"/>
    <property type="match status" value="1"/>
</dbReference>
<dbReference type="Gene3D" id="3.10.610.10">
    <property type="entry name" value="GSPII I/J protein-like"/>
    <property type="match status" value="1"/>
</dbReference>
<organism evidence="10 11">
    <name type="scientific">Pseudomonas moorei</name>
    <dbReference type="NCBI Taxonomy" id="395599"/>
    <lineage>
        <taxon>Bacteria</taxon>
        <taxon>Pseudomonadati</taxon>
        <taxon>Pseudomonadota</taxon>
        <taxon>Gammaproteobacteria</taxon>
        <taxon>Pseudomonadales</taxon>
        <taxon>Pseudomonadaceae</taxon>
        <taxon>Pseudomonas</taxon>
    </lineage>
</organism>
<evidence type="ECO:0000256" key="4">
    <source>
        <dbReference type="ARBA" id="ARBA00022475"/>
    </source>
</evidence>
<comment type="similarity">
    <text evidence="2">Belongs to the GSP J family.</text>
</comment>
<gene>
    <name evidence="10" type="ORF">SAMN04490195_5917</name>
</gene>
<dbReference type="InterPro" id="IPR012902">
    <property type="entry name" value="N_methyl_site"/>
</dbReference>